<dbReference type="SMART" id="SM00100">
    <property type="entry name" value="cNMP"/>
    <property type="match status" value="1"/>
</dbReference>
<reference evidence="2 3" key="1">
    <citation type="submission" date="2016-11" db="EMBL/GenBank/DDBJ databases">
        <title>Whole Genome Sequencing of Mucilaginibacter polytrichastri RG4-7(T) isolated from the moss sample.</title>
        <authorList>
            <person name="Li Y."/>
        </authorList>
    </citation>
    <scope>NUCLEOTIDE SEQUENCE [LARGE SCALE GENOMIC DNA]</scope>
    <source>
        <strain evidence="2 3">RG4-7</strain>
    </source>
</reference>
<proteinExistence type="predicted"/>
<dbReference type="Pfam" id="PF00027">
    <property type="entry name" value="cNMP_binding"/>
    <property type="match status" value="1"/>
</dbReference>
<dbReference type="PROSITE" id="PS50042">
    <property type="entry name" value="CNMP_BINDING_3"/>
    <property type="match status" value="1"/>
</dbReference>
<accession>A0A1Q6A2Y7</accession>
<evidence type="ECO:0000259" key="1">
    <source>
        <dbReference type="PROSITE" id="PS50042"/>
    </source>
</evidence>
<dbReference type="InterPro" id="IPR018490">
    <property type="entry name" value="cNMP-bd_dom_sf"/>
</dbReference>
<keyword evidence="3" id="KW-1185">Reference proteome</keyword>
<feature type="domain" description="Cyclic nucleotide-binding" evidence="1">
    <location>
        <begin position="23"/>
        <end position="126"/>
    </location>
</feature>
<dbReference type="InterPro" id="IPR000595">
    <property type="entry name" value="cNMP-bd_dom"/>
</dbReference>
<comment type="caution">
    <text evidence="2">The sequence shown here is derived from an EMBL/GenBank/DDBJ whole genome shotgun (WGS) entry which is preliminary data.</text>
</comment>
<organism evidence="2 3">
    <name type="scientific">Mucilaginibacter polytrichastri</name>
    <dbReference type="NCBI Taxonomy" id="1302689"/>
    <lineage>
        <taxon>Bacteria</taxon>
        <taxon>Pseudomonadati</taxon>
        <taxon>Bacteroidota</taxon>
        <taxon>Sphingobacteriia</taxon>
        <taxon>Sphingobacteriales</taxon>
        <taxon>Sphingobacteriaceae</taxon>
        <taxon>Mucilaginibacter</taxon>
    </lineage>
</organism>
<dbReference type="Proteomes" id="UP000186720">
    <property type="component" value="Unassembled WGS sequence"/>
</dbReference>
<gene>
    <name evidence="2" type="ORF">RG47T_3835</name>
</gene>
<dbReference type="CDD" id="cd00038">
    <property type="entry name" value="CAP_ED"/>
    <property type="match status" value="1"/>
</dbReference>
<dbReference type="EMBL" id="MPPL01000001">
    <property type="protein sequence ID" value="OKS88369.1"/>
    <property type="molecule type" value="Genomic_DNA"/>
</dbReference>
<dbReference type="AlphaFoldDB" id="A0A1Q6A2Y7"/>
<evidence type="ECO:0000313" key="2">
    <source>
        <dbReference type="EMBL" id="OKS88369.1"/>
    </source>
</evidence>
<dbReference type="Gene3D" id="2.60.120.10">
    <property type="entry name" value="Jelly Rolls"/>
    <property type="match status" value="1"/>
</dbReference>
<name>A0A1Q6A2Y7_9SPHI</name>
<dbReference type="InterPro" id="IPR014710">
    <property type="entry name" value="RmlC-like_jellyroll"/>
</dbReference>
<dbReference type="SUPFAM" id="SSF51206">
    <property type="entry name" value="cAMP-binding domain-like"/>
    <property type="match status" value="1"/>
</dbReference>
<evidence type="ECO:0000313" key="3">
    <source>
        <dbReference type="Proteomes" id="UP000186720"/>
    </source>
</evidence>
<sequence length="202" mass="23566">MSLYILSLLKTKMYRLILKNFSMHIVLDAAETELVVSRLQYKTVKKNTVLLDAGAIAKNIYFVKKGCLRIFNSDQEGLEHNILFCPENWWAVDIASFSGQTPAFYSIAALEDTEVLYFSYPTLEQLYIEIPKLERFFRILTQNGFYLYQLRVTSNLSKSAEERYALFQKQYPQLELRIAQKQIASYLGITPVFLSMIRKRKT</sequence>
<protein>
    <recommendedName>
        <fullName evidence="1">Cyclic nucleotide-binding domain-containing protein</fullName>
    </recommendedName>
</protein>
<dbReference type="STRING" id="1302689.RG47T_3835"/>